<dbReference type="Proteomes" id="UP001516023">
    <property type="component" value="Unassembled WGS sequence"/>
</dbReference>
<feature type="compositionally biased region" description="Basic and acidic residues" evidence="2">
    <location>
        <begin position="138"/>
        <end position="168"/>
    </location>
</feature>
<keyword evidence="5" id="KW-1185">Reference proteome</keyword>
<dbReference type="PANTHER" id="PTHR33418">
    <property type="entry name" value="HELICASE-ASSOCIATED"/>
    <property type="match status" value="1"/>
</dbReference>
<feature type="domain" description="Helicase-associated" evidence="3">
    <location>
        <begin position="271"/>
        <end position="344"/>
    </location>
</feature>
<name>A0ABD3PA43_9STRA</name>
<organism evidence="4 5">
    <name type="scientific">Cyclotella cryptica</name>
    <dbReference type="NCBI Taxonomy" id="29204"/>
    <lineage>
        <taxon>Eukaryota</taxon>
        <taxon>Sar</taxon>
        <taxon>Stramenopiles</taxon>
        <taxon>Ochrophyta</taxon>
        <taxon>Bacillariophyta</taxon>
        <taxon>Coscinodiscophyceae</taxon>
        <taxon>Thalassiosirophycidae</taxon>
        <taxon>Stephanodiscales</taxon>
        <taxon>Stephanodiscaceae</taxon>
        <taxon>Cyclotella</taxon>
    </lineage>
</organism>
<evidence type="ECO:0000256" key="2">
    <source>
        <dbReference type="SAM" id="MobiDB-lite"/>
    </source>
</evidence>
<feature type="domain" description="Helicase-associated" evidence="3">
    <location>
        <begin position="431"/>
        <end position="497"/>
    </location>
</feature>
<dbReference type="PANTHER" id="PTHR33418:SF1">
    <property type="entry name" value="HELICASE-ASSOCIATED DOMAIN-CONTAINING PROTEIN"/>
    <property type="match status" value="1"/>
</dbReference>
<dbReference type="InterPro" id="IPR005114">
    <property type="entry name" value="Helicase_assoc"/>
</dbReference>
<reference evidence="4 5" key="1">
    <citation type="journal article" date="2020" name="G3 (Bethesda)">
        <title>Improved Reference Genome for Cyclotella cryptica CCMP332, a Model for Cell Wall Morphogenesis, Salinity Adaptation, and Lipid Production in Diatoms (Bacillariophyta).</title>
        <authorList>
            <person name="Roberts W.R."/>
            <person name="Downey K.M."/>
            <person name="Ruck E.C."/>
            <person name="Traller J.C."/>
            <person name="Alverson A.J."/>
        </authorList>
    </citation>
    <scope>NUCLEOTIDE SEQUENCE [LARGE SCALE GENOMIC DNA]</scope>
    <source>
        <strain evidence="4 5">CCMP332</strain>
    </source>
</reference>
<comment type="caution">
    <text evidence="4">The sequence shown here is derived from an EMBL/GenBank/DDBJ whole genome shotgun (WGS) entry which is preliminary data.</text>
</comment>
<dbReference type="EMBL" id="JABMIG020000239">
    <property type="protein sequence ID" value="KAL3784308.1"/>
    <property type="molecule type" value="Genomic_DNA"/>
</dbReference>
<feature type="coiled-coil region" evidence="1">
    <location>
        <begin position="220"/>
        <end position="254"/>
    </location>
</feature>
<sequence>MVSPAPNPSHDEAPSTAEAADLKKVDDVDLESASKKRTHDEMEATAKCDSKEGIECEAENKGDDPPPAKEKRLAQQGDDEPEDKAVPAVLEDLQPSKDTPEAEEADKDGASSHIKEEVIVEDDSKVSSDDEAPLPPDESERKQSPKSEAADTDEPLKLNPDETPKDEGDSSSDDEAPAPPEALKIQFLKPKEELIDAMSAEDSRKFHEADSRRMKDDKAVRSAHSKLLKAKNEAAKAQQRYEECQRIYAEVKAKAEANVEKDADDLLLEPTSWNTYYRHLKTFYDREGHCNFKRTITDSDVAGLSDEAEKELRTLSWWTCRQRKFRRRGELEPYKIHLLDRINFEWNPHAGPGPEKWMKSFNLLKEFKEANGHVKVPVKHIEGGFKLGSWLKTQITQYRNAKEGRQPALSAERIKLLEDIGVSWGEKRLTTPWESRFEDLLEFKRRFGHANVPWQWKENVSLAQWVNSQRKKYKDLADGKRNNLSVEQISRLNGIGFKWSTGGRGRYNPDGETALTSVPAPLPGEPPAINGPNPLVREQGAVAATAPLPNTGGGSSGPPGPEGQYPPHPQYFTNRFPGMDPQLVNEHYRFAQQNDPNFSYLQYAYHMNQLNNQFNNPAHGQIRDQMNQMFPGNGQNPFAGPSNNA</sequence>
<proteinExistence type="predicted"/>
<feature type="domain" description="Helicase-associated" evidence="3">
    <location>
        <begin position="354"/>
        <end position="422"/>
    </location>
</feature>
<dbReference type="Gene3D" id="6.10.140.530">
    <property type="match status" value="3"/>
</dbReference>
<feature type="region of interest" description="Disordered" evidence="2">
    <location>
        <begin position="502"/>
        <end position="528"/>
    </location>
</feature>
<evidence type="ECO:0000313" key="5">
    <source>
        <dbReference type="Proteomes" id="UP001516023"/>
    </source>
</evidence>
<protein>
    <recommendedName>
        <fullName evidence="3">Helicase-associated domain-containing protein</fullName>
    </recommendedName>
</protein>
<evidence type="ECO:0000313" key="4">
    <source>
        <dbReference type="EMBL" id="KAL3784308.1"/>
    </source>
</evidence>
<feature type="compositionally biased region" description="Pro residues" evidence="2">
    <location>
        <begin position="558"/>
        <end position="569"/>
    </location>
</feature>
<evidence type="ECO:0000256" key="1">
    <source>
        <dbReference type="SAM" id="Coils"/>
    </source>
</evidence>
<evidence type="ECO:0000259" key="3">
    <source>
        <dbReference type="Pfam" id="PF03457"/>
    </source>
</evidence>
<feature type="region of interest" description="Disordered" evidence="2">
    <location>
        <begin position="1"/>
        <end position="190"/>
    </location>
</feature>
<dbReference type="Pfam" id="PF03457">
    <property type="entry name" value="HA"/>
    <property type="match status" value="3"/>
</dbReference>
<gene>
    <name evidence="4" type="ORF">HJC23_004972</name>
</gene>
<feature type="compositionally biased region" description="Basic and acidic residues" evidence="2">
    <location>
        <begin position="107"/>
        <end position="128"/>
    </location>
</feature>
<accession>A0ABD3PA43</accession>
<feature type="region of interest" description="Disordered" evidence="2">
    <location>
        <begin position="545"/>
        <end position="569"/>
    </location>
</feature>
<feature type="compositionally biased region" description="Basic and acidic residues" evidence="2">
    <location>
        <begin position="20"/>
        <end position="73"/>
    </location>
</feature>
<keyword evidence="1" id="KW-0175">Coiled coil</keyword>
<dbReference type="AlphaFoldDB" id="A0ABD3PA43"/>